<gene>
    <name evidence="2" type="ORF">EVOR1521_LOCUS8470</name>
</gene>
<organism evidence="2 3">
    <name type="scientific">Effrenium voratum</name>
    <dbReference type="NCBI Taxonomy" id="2562239"/>
    <lineage>
        <taxon>Eukaryota</taxon>
        <taxon>Sar</taxon>
        <taxon>Alveolata</taxon>
        <taxon>Dinophyceae</taxon>
        <taxon>Suessiales</taxon>
        <taxon>Symbiodiniaceae</taxon>
        <taxon>Effrenium</taxon>
    </lineage>
</organism>
<keyword evidence="1" id="KW-0472">Membrane</keyword>
<accession>A0AA36I5H2</accession>
<keyword evidence="3" id="KW-1185">Reference proteome</keyword>
<evidence type="ECO:0000313" key="2">
    <source>
        <dbReference type="EMBL" id="CAJ1380558.1"/>
    </source>
</evidence>
<keyword evidence="1" id="KW-1133">Transmembrane helix</keyword>
<evidence type="ECO:0000313" key="3">
    <source>
        <dbReference type="Proteomes" id="UP001178507"/>
    </source>
</evidence>
<evidence type="ECO:0008006" key="4">
    <source>
        <dbReference type="Google" id="ProtNLM"/>
    </source>
</evidence>
<proteinExistence type="predicted"/>
<name>A0AA36I5H2_9DINO</name>
<comment type="caution">
    <text evidence="2">The sequence shown here is derived from an EMBL/GenBank/DDBJ whole genome shotgun (WGS) entry which is preliminary data.</text>
</comment>
<keyword evidence="1" id="KW-0812">Transmembrane</keyword>
<dbReference type="Proteomes" id="UP001178507">
    <property type="component" value="Unassembled WGS sequence"/>
</dbReference>
<feature type="transmembrane region" description="Helical" evidence="1">
    <location>
        <begin position="144"/>
        <end position="165"/>
    </location>
</feature>
<dbReference type="EMBL" id="CAUJNA010000724">
    <property type="protein sequence ID" value="CAJ1380558.1"/>
    <property type="molecule type" value="Genomic_DNA"/>
</dbReference>
<sequence>MAIGSESSPVPADFEDCECWGSLRPAGARERKTRPHTRLRVLQTVSFAPAFYGEVPPAVHLLPLLLHAECASAEGCYCASRSGSVQVLLHMATVRYARRPRRMDKCQPLTHGQVALREEALYPAGDIGRESGSHQVLGHKHVPMMLLDAISGAVLLAFMMGTLLLRDLRLWCKMFFSNGMLFVLKGIFDWVTIIPDSIGWHECERRLKPEPLEYLRKMATLDGSKYAMALWELETQGVAGIWPVRYCSDMLLSGHTAVMLLYLLGLSDLVRRTTLLMDTTPRDSFCGFSLASSLWFVRALTCT</sequence>
<protein>
    <recommendedName>
        <fullName evidence="4">Sphingomyelin synthase-like domain-containing protein</fullName>
    </recommendedName>
</protein>
<dbReference type="AlphaFoldDB" id="A0AA36I5H2"/>
<evidence type="ECO:0000256" key="1">
    <source>
        <dbReference type="SAM" id="Phobius"/>
    </source>
</evidence>
<reference evidence="2" key="1">
    <citation type="submission" date="2023-08" db="EMBL/GenBank/DDBJ databases">
        <authorList>
            <person name="Chen Y."/>
            <person name="Shah S."/>
            <person name="Dougan E. K."/>
            <person name="Thang M."/>
            <person name="Chan C."/>
        </authorList>
    </citation>
    <scope>NUCLEOTIDE SEQUENCE</scope>
</reference>